<dbReference type="RefSeq" id="WP_309795528.1">
    <property type="nucleotide sequence ID" value="NZ_BAAAHY010000006.1"/>
</dbReference>
<evidence type="ECO:0000313" key="2">
    <source>
        <dbReference type="EMBL" id="MDR6268094.1"/>
    </source>
</evidence>
<dbReference type="EMBL" id="JAVDQF010000001">
    <property type="protein sequence ID" value="MDR6268094.1"/>
    <property type="molecule type" value="Genomic_DNA"/>
</dbReference>
<evidence type="ECO:0000256" key="1">
    <source>
        <dbReference type="SAM" id="MobiDB-lite"/>
    </source>
</evidence>
<keyword evidence="2" id="KW-0449">Lipoprotein</keyword>
<evidence type="ECO:0000313" key="3">
    <source>
        <dbReference type="Proteomes" id="UP001185069"/>
    </source>
</evidence>
<proteinExistence type="predicted"/>
<feature type="region of interest" description="Disordered" evidence="1">
    <location>
        <begin position="117"/>
        <end position="152"/>
    </location>
</feature>
<protein>
    <submittedName>
        <fullName evidence="2">PBP1b-binding outer membrane lipoprotein LpoB</fullName>
    </submittedName>
</protein>
<keyword evidence="3" id="KW-1185">Reference proteome</keyword>
<sequence>MGHSRRLGSIISVLSGGLLLSGCVAVFPPDDAAAGSAAADGQPAQQSCQQLEAAMNRMVDGRTNGPGTQDAILANLRRFQQDLAAASQQAADPALKAGLVDYSESLSRYLQVLEDSKATQQPDQQRFEATSAETKTKAKQADALCQPYLEPK</sequence>
<accession>A0ABU1J7F8</accession>
<feature type="compositionally biased region" description="Polar residues" evidence="1">
    <location>
        <begin position="118"/>
        <end position="133"/>
    </location>
</feature>
<organism evidence="2 3">
    <name type="scientific">Arthrobacter russicus</name>
    <dbReference type="NCBI Taxonomy" id="172040"/>
    <lineage>
        <taxon>Bacteria</taxon>
        <taxon>Bacillati</taxon>
        <taxon>Actinomycetota</taxon>
        <taxon>Actinomycetes</taxon>
        <taxon>Micrococcales</taxon>
        <taxon>Micrococcaceae</taxon>
        <taxon>Arthrobacter</taxon>
    </lineage>
</organism>
<comment type="caution">
    <text evidence="2">The sequence shown here is derived from an EMBL/GenBank/DDBJ whole genome shotgun (WGS) entry which is preliminary data.</text>
</comment>
<name>A0ABU1J7F8_9MICC</name>
<reference evidence="2 3" key="1">
    <citation type="submission" date="2023-07" db="EMBL/GenBank/DDBJ databases">
        <title>Sequencing the genomes of 1000 actinobacteria strains.</title>
        <authorList>
            <person name="Klenk H.-P."/>
        </authorList>
    </citation>
    <scope>NUCLEOTIDE SEQUENCE [LARGE SCALE GENOMIC DNA]</scope>
    <source>
        <strain evidence="2 3">DSM 14555</strain>
    </source>
</reference>
<gene>
    <name evidence="2" type="ORF">JOE69_000332</name>
</gene>
<dbReference type="Proteomes" id="UP001185069">
    <property type="component" value="Unassembled WGS sequence"/>
</dbReference>
<dbReference type="PROSITE" id="PS51257">
    <property type="entry name" value="PROKAR_LIPOPROTEIN"/>
    <property type="match status" value="1"/>
</dbReference>